<feature type="region of interest" description="Disordered" evidence="1">
    <location>
        <begin position="141"/>
        <end position="176"/>
    </location>
</feature>
<dbReference type="Proteomes" id="UP000688137">
    <property type="component" value="Unassembled WGS sequence"/>
</dbReference>
<dbReference type="OMA" id="INERHMI"/>
<proteinExistence type="predicted"/>
<dbReference type="AlphaFoldDB" id="A0A8S1PTP3"/>
<evidence type="ECO:0000313" key="2">
    <source>
        <dbReference type="EMBL" id="CAD8106402.1"/>
    </source>
</evidence>
<name>A0A8S1PTP3_PARPR</name>
<protein>
    <submittedName>
        <fullName evidence="2">Uncharacterized protein</fullName>
    </submittedName>
</protein>
<keyword evidence="3" id="KW-1185">Reference proteome</keyword>
<sequence>MGEELILKILDVNPLTSLSGVGNIIKPTGEWLTKERETKILIDFGNAIITQISIQNFNADQVNITLKGENCDDLYYEKVIWKKNADWNEKCSFEIESDSQEVFYQMMVEVLNYGQEIYKGLKRIRVFGIQDEQLYNERKNNVKQLNKQSKNKQQHKGDSQERNDQKEKQQKIKITESSIKKNNQWGQYNKVQNQNTKEFVFIDPREKLRNIHKSPSPIKEEIMQFNQNNVQTPKQLESSIKHGCSINERNMIKYNLNQIDKQFLELHQELQKSSGIGKEMQLNFANFEVYWLQ</sequence>
<organism evidence="2 3">
    <name type="scientific">Paramecium primaurelia</name>
    <dbReference type="NCBI Taxonomy" id="5886"/>
    <lineage>
        <taxon>Eukaryota</taxon>
        <taxon>Sar</taxon>
        <taxon>Alveolata</taxon>
        <taxon>Ciliophora</taxon>
        <taxon>Intramacronucleata</taxon>
        <taxon>Oligohymenophorea</taxon>
        <taxon>Peniculida</taxon>
        <taxon>Parameciidae</taxon>
        <taxon>Paramecium</taxon>
    </lineage>
</organism>
<gene>
    <name evidence="2" type="ORF">PPRIM_AZ9-3.1.T1300103</name>
</gene>
<dbReference type="EMBL" id="CAJJDM010000133">
    <property type="protein sequence ID" value="CAD8106402.1"/>
    <property type="molecule type" value="Genomic_DNA"/>
</dbReference>
<feature type="compositionally biased region" description="Basic and acidic residues" evidence="1">
    <location>
        <begin position="155"/>
        <end position="174"/>
    </location>
</feature>
<evidence type="ECO:0000313" key="3">
    <source>
        <dbReference type="Proteomes" id="UP000688137"/>
    </source>
</evidence>
<evidence type="ECO:0000256" key="1">
    <source>
        <dbReference type="SAM" id="MobiDB-lite"/>
    </source>
</evidence>
<accession>A0A8S1PTP3</accession>
<comment type="caution">
    <text evidence="2">The sequence shown here is derived from an EMBL/GenBank/DDBJ whole genome shotgun (WGS) entry which is preliminary data.</text>
</comment>
<reference evidence="2" key="1">
    <citation type="submission" date="2021-01" db="EMBL/GenBank/DDBJ databases">
        <authorList>
            <consortium name="Genoscope - CEA"/>
            <person name="William W."/>
        </authorList>
    </citation>
    <scope>NUCLEOTIDE SEQUENCE</scope>
</reference>